<sequence>MHQINLNFHLATRPMVYPLGQLALGFDPACCFSTSPSLSFLSFFIPLIIHNYHYNLFTNLHHFYRVVFRALLFTVVIEKVLYPSFNQVATNCQDFQVLQSSIAISSSFPSPSPNDPCKLLLQAKSRGFDQVIQEYPNSSIAPGPLHRYPFFILAASSIQASQSSDLIGD</sequence>
<gene>
    <name evidence="1" type="ORF">PGT21_031115</name>
</gene>
<comment type="caution">
    <text evidence="1">The sequence shown here is derived from an EMBL/GenBank/DDBJ whole genome shotgun (WGS) entry which is preliminary data.</text>
</comment>
<evidence type="ECO:0000313" key="1">
    <source>
        <dbReference type="EMBL" id="KAA1109015.1"/>
    </source>
</evidence>
<reference evidence="1 2" key="1">
    <citation type="submission" date="2019-05" db="EMBL/GenBank/DDBJ databases">
        <title>Emergence of the Ug99 lineage of the wheat stem rust pathogen through somatic hybridization.</title>
        <authorList>
            <person name="Li F."/>
            <person name="Upadhyaya N.M."/>
            <person name="Sperschneider J."/>
            <person name="Matny O."/>
            <person name="Nguyen-Phuc H."/>
            <person name="Mago R."/>
            <person name="Raley C."/>
            <person name="Miller M.E."/>
            <person name="Silverstein K.A.T."/>
            <person name="Henningsen E."/>
            <person name="Hirsch C.D."/>
            <person name="Visser B."/>
            <person name="Pretorius Z.A."/>
            <person name="Steffenson B.J."/>
            <person name="Schwessinger B."/>
            <person name="Dodds P.N."/>
            <person name="Figueroa M."/>
        </authorList>
    </citation>
    <scope>NUCLEOTIDE SEQUENCE [LARGE SCALE GENOMIC DNA]</scope>
    <source>
        <strain evidence="1">21-0</strain>
    </source>
</reference>
<evidence type="ECO:0000313" key="2">
    <source>
        <dbReference type="Proteomes" id="UP000324748"/>
    </source>
</evidence>
<proteinExistence type="predicted"/>
<organism evidence="1 2">
    <name type="scientific">Puccinia graminis f. sp. tritici</name>
    <dbReference type="NCBI Taxonomy" id="56615"/>
    <lineage>
        <taxon>Eukaryota</taxon>
        <taxon>Fungi</taxon>
        <taxon>Dikarya</taxon>
        <taxon>Basidiomycota</taxon>
        <taxon>Pucciniomycotina</taxon>
        <taxon>Pucciniomycetes</taxon>
        <taxon>Pucciniales</taxon>
        <taxon>Pucciniaceae</taxon>
        <taxon>Puccinia</taxon>
    </lineage>
</organism>
<keyword evidence="2" id="KW-1185">Reference proteome</keyword>
<dbReference type="Proteomes" id="UP000324748">
    <property type="component" value="Unassembled WGS sequence"/>
</dbReference>
<dbReference type="AlphaFoldDB" id="A0A5B0Q7A6"/>
<name>A0A5B0Q7A6_PUCGR</name>
<protein>
    <submittedName>
        <fullName evidence="1">Uncharacterized protein</fullName>
    </submittedName>
</protein>
<dbReference type="EMBL" id="VSWC01000028">
    <property type="protein sequence ID" value="KAA1109015.1"/>
    <property type="molecule type" value="Genomic_DNA"/>
</dbReference>
<accession>A0A5B0Q7A6</accession>